<keyword evidence="6 19" id="KW-0436">Ligase</keyword>
<dbReference type="GO" id="GO:0016020">
    <property type="term" value="C:membrane"/>
    <property type="evidence" value="ECO:0007669"/>
    <property type="project" value="UniProtKB-SubCell"/>
</dbReference>
<evidence type="ECO:0000256" key="8">
    <source>
        <dbReference type="ARBA" id="ARBA00022741"/>
    </source>
</evidence>
<dbReference type="InterPro" id="IPR050132">
    <property type="entry name" value="Gln/Glu-tRNA_Ligase"/>
</dbReference>
<keyword evidence="11 19" id="KW-0648">Protein biosynthesis</keyword>
<dbReference type="OrthoDB" id="10250478at2759"/>
<evidence type="ECO:0000256" key="3">
    <source>
        <dbReference type="ARBA" id="ARBA00005594"/>
    </source>
</evidence>
<feature type="transmembrane region" description="Helical" evidence="20">
    <location>
        <begin position="588"/>
        <end position="610"/>
    </location>
</feature>
<dbReference type="InterPro" id="IPR014729">
    <property type="entry name" value="Rossmann-like_a/b/a_fold"/>
</dbReference>
<evidence type="ECO:0000256" key="16">
    <source>
        <dbReference type="ARBA" id="ARBA00023160"/>
    </source>
</evidence>
<keyword evidence="8 19" id="KW-0547">Nucleotide-binding</keyword>
<feature type="domain" description="tRNA synthetases class I (E and Q) anti-codon binding" evidence="23">
    <location>
        <begin position="490"/>
        <end position="566"/>
    </location>
</feature>
<dbReference type="eggNOG" id="KOG1148">
    <property type="taxonomic scope" value="Eukaryota"/>
</dbReference>
<dbReference type="InterPro" id="IPR049437">
    <property type="entry name" value="tRNA-synt_1c_C2"/>
</dbReference>
<dbReference type="UniPathway" id="UPA00094"/>
<dbReference type="InterPro" id="IPR020056">
    <property type="entry name" value="Rbsml_bL25/Gln-tRNA_synth_N"/>
</dbReference>
<dbReference type="KEGG" id="tan:TA12530"/>
<evidence type="ECO:0000256" key="10">
    <source>
        <dbReference type="ARBA" id="ARBA00022840"/>
    </source>
</evidence>
<comment type="similarity">
    <text evidence="3 19">Belongs to the class-I aminoacyl-tRNA synthetase family.</text>
</comment>
<evidence type="ECO:0000256" key="6">
    <source>
        <dbReference type="ARBA" id="ARBA00022598"/>
    </source>
</evidence>
<dbReference type="GeneID" id="3861701"/>
<dbReference type="Pfam" id="PF00749">
    <property type="entry name" value="tRNA-synt_1c"/>
    <property type="match status" value="1"/>
</dbReference>
<dbReference type="PANTHER" id="PTHR43097">
    <property type="entry name" value="GLUTAMINE-TRNA LIGASE"/>
    <property type="match status" value="1"/>
</dbReference>
<evidence type="ECO:0000313" key="24">
    <source>
        <dbReference type="EMBL" id="CAI74665.1"/>
    </source>
</evidence>
<dbReference type="STRING" id="5874.Q4UE24"/>
<keyword evidence="7 20" id="KW-0812">Transmembrane</keyword>
<dbReference type="GO" id="GO:0005829">
    <property type="term" value="C:cytosol"/>
    <property type="evidence" value="ECO:0007669"/>
    <property type="project" value="TreeGrafter"/>
</dbReference>
<dbReference type="InterPro" id="IPR004514">
    <property type="entry name" value="Gln-tRNA-synth"/>
</dbReference>
<comment type="subcellular location">
    <subcellularLocation>
        <location evidence="1">Membrane</location>
        <topology evidence="1">Multi-pass membrane protein</topology>
    </subcellularLocation>
</comment>
<dbReference type="PROSITE" id="PS00178">
    <property type="entry name" value="AA_TRNA_LIGASE_I"/>
    <property type="match status" value="1"/>
</dbReference>
<evidence type="ECO:0000256" key="18">
    <source>
        <dbReference type="ARBA" id="ARBA00048270"/>
    </source>
</evidence>
<dbReference type="EMBL" id="CR940348">
    <property type="protein sequence ID" value="CAI74665.1"/>
    <property type="molecule type" value="Genomic_DNA"/>
</dbReference>
<dbReference type="NCBIfam" id="NF011291">
    <property type="entry name" value="PRK14703.1"/>
    <property type="match status" value="1"/>
</dbReference>
<dbReference type="OMA" id="CDEVVHG"/>
<dbReference type="AlphaFoldDB" id="Q4UE24"/>
<dbReference type="SUPFAM" id="SSF50715">
    <property type="entry name" value="Ribosomal protein L25-like"/>
    <property type="match status" value="1"/>
</dbReference>
<reference evidence="24 25" key="1">
    <citation type="journal article" date="2005" name="Science">
        <title>Genome of the host-cell transforming parasite Theileria annulata compared with T. parva.</title>
        <authorList>
            <person name="Pain A."/>
            <person name="Renauld H."/>
            <person name="Berriman M."/>
            <person name="Murphy L."/>
            <person name="Yeats C.A."/>
            <person name="Weir W."/>
            <person name="Kerhornou A."/>
            <person name="Aslett M."/>
            <person name="Bishop R."/>
            <person name="Bouchier C."/>
            <person name="Cochet M."/>
            <person name="Coulson R.M.R."/>
            <person name="Cronin A."/>
            <person name="de Villiers E.P."/>
            <person name="Fraser A."/>
            <person name="Fosker N."/>
            <person name="Gardner M."/>
            <person name="Goble A."/>
            <person name="Griffiths-Jones S."/>
            <person name="Harris D.E."/>
            <person name="Katzer F."/>
            <person name="Larke N."/>
            <person name="Lord A."/>
            <person name="Maser P."/>
            <person name="McKellar S."/>
            <person name="Mooney P."/>
            <person name="Morton F."/>
            <person name="Nene V."/>
            <person name="O'Neil S."/>
            <person name="Price C."/>
            <person name="Quail M.A."/>
            <person name="Rabbinowitsch E."/>
            <person name="Rawlings N.D."/>
            <person name="Rutter S."/>
            <person name="Saunders D."/>
            <person name="Seeger K."/>
            <person name="Shah T."/>
            <person name="Squares R."/>
            <person name="Squares S."/>
            <person name="Tivey A."/>
            <person name="Walker A.R."/>
            <person name="Woodward J."/>
            <person name="Dobbelaere D.A.E."/>
            <person name="Langsley G."/>
            <person name="Rajandream M.A."/>
            <person name="McKeever D."/>
            <person name="Shiels B."/>
            <person name="Tait A."/>
            <person name="Barrell B.G."/>
            <person name="Hall N."/>
        </authorList>
    </citation>
    <scope>NUCLEOTIDE SEQUENCE [LARGE SCALE GENOMIC DNA]</scope>
    <source>
        <strain evidence="25">Ankara</strain>
    </source>
</reference>
<evidence type="ECO:0000256" key="9">
    <source>
        <dbReference type="ARBA" id="ARBA00022832"/>
    </source>
</evidence>
<dbReference type="FunCoup" id="Q4UE24">
    <property type="interactions" value="550"/>
</dbReference>
<dbReference type="GO" id="GO:0005524">
    <property type="term" value="F:ATP binding"/>
    <property type="evidence" value="ECO:0007669"/>
    <property type="project" value="UniProtKB-KW"/>
</dbReference>
<evidence type="ECO:0000256" key="4">
    <source>
        <dbReference type="ARBA" id="ARBA00007811"/>
    </source>
</evidence>
<dbReference type="Pfam" id="PF03950">
    <property type="entry name" value="tRNA-synt_1c_C"/>
    <property type="match status" value="1"/>
</dbReference>
<dbReference type="GO" id="GO:0004819">
    <property type="term" value="F:glutamine-tRNA ligase activity"/>
    <property type="evidence" value="ECO:0007669"/>
    <property type="project" value="UniProtKB-EC"/>
</dbReference>
<evidence type="ECO:0000256" key="7">
    <source>
        <dbReference type="ARBA" id="ARBA00022692"/>
    </source>
</evidence>
<dbReference type="GO" id="GO:0006633">
    <property type="term" value="P:fatty acid biosynthetic process"/>
    <property type="evidence" value="ECO:0007669"/>
    <property type="project" value="UniProtKB-UniPathway"/>
</dbReference>
<dbReference type="InterPro" id="IPR020058">
    <property type="entry name" value="Glu/Gln-tRNA-synth_Ib_cat-dom"/>
</dbReference>
<dbReference type="Gene3D" id="3.40.50.620">
    <property type="entry name" value="HUPs"/>
    <property type="match status" value="1"/>
</dbReference>
<evidence type="ECO:0000256" key="2">
    <source>
        <dbReference type="ARBA" id="ARBA00005194"/>
    </source>
</evidence>
<feature type="domain" description="Glutamyl/glutaminyl-tRNA synthetase class Ib catalytic" evidence="21">
    <location>
        <begin position="64"/>
        <end position="373"/>
    </location>
</feature>
<dbReference type="Pfam" id="PF20974">
    <property type="entry name" value="tRNA-synt_1c_C2"/>
    <property type="match status" value="1"/>
</dbReference>
<evidence type="ECO:0000313" key="25">
    <source>
        <dbReference type="Proteomes" id="UP000001950"/>
    </source>
</evidence>
<evidence type="ECO:0000259" key="21">
    <source>
        <dbReference type="Pfam" id="PF00749"/>
    </source>
</evidence>
<dbReference type="InParanoid" id="Q4UE24"/>
<proteinExistence type="inferred from homology"/>
<keyword evidence="17" id="KW-0456">Lyase</keyword>
<evidence type="ECO:0000256" key="11">
    <source>
        <dbReference type="ARBA" id="ARBA00022917"/>
    </source>
</evidence>
<dbReference type="RefSeq" id="XP_952397.1">
    <property type="nucleotide sequence ID" value="XM_947304.1"/>
</dbReference>
<evidence type="ECO:0000256" key="5">
    <source>
        <dbReference type="ARBA" id="ARBA00022516"/>
    </source>
</evidence>
<evidence type="ECO:0000256" key="12">
    <source>
        <dbReference type="ARBA" id="ARBA00022989"/>
    </source>
</evidence>
<dbReference type="PANTHER" id="PTHR43097:SF4">
    <property type="entry name" value="GLUTAMINE--TRNA LIGASE"/>
    <property type="match status" value="1"/>
</dbReference>
<evidence type="ECO:0000256" key="17">
    <source>
        <dbReference type="ARBA" id="ARBA00023239"/>
    </source>
</evidence>
<feature type="transmembrane region" description="Helical" evidence="20">
    <location>
        <begin position="630"/>
        <end position="652"/>
    </location>
</feature>
<keyword evidence="15 19" id="KW-0030">Aminoacyl-tRNA synthetase</keyword>
<dbReference type="NCBIfam" id="TIGR00440">
    <property type="entry name" value="glnS"/>
    <property type="match status" value="1"/>
</dbReference>
<sequence>MLIKVTSAIFNRIRICNIRMSSNLNSTEAISSKMEKFSINSPKDQTNFILQIVEDDIKSGKHKEIVTRFPPEPNGFLHIGHAKSICLNFELPKKFGGRTHLRFDDTNPMSEEVMYIESIKNDVKWLGYDWGEHLYYASNYFDKLYEWALVLIRKGLAYVDDQSVEEIRESRGSLTVPGTDSPYRNRTVEENLELFEKMKNGEFPDGKCVLRAKIDMKSSNMNMRDPIMYRIIRTEHPNTGNKWIIYPMYDFVHGQSDSIECITHSICTTEFELHRPLYDWFQEQLGILKTRQIEFARLNLSYCVMSKRLLLHLVNSKIVSGWDDPRMPTISGLRRRGCTPESIRNFCNKIGVAKRENMIQIELLENCIREDLNKVSTRFFAVLDPLLVEIENVDESFSETVEVPCNNPNYNRKLTFSKRIYVDRKDFSESPSADFYRLYEGNEVRLFYTYWIKCVKVVKNGEVVEKLVCEYDPKTKGGKLEDKSRKVKATIHWLGSNDWSAATFRWYSRLFTKPDPKEGTEGEFGWLENVNKESLKVYKGMVEKTATLLKVGEPIQFERTGYFTKDPDSTDNEHIFNLTISLVDSFAIFYNTLVLFAWLYVEALMAYHLYSQTRKGLKFDFGLLHKVDMWNFVGYAVKTATLLNSLNILYFLDRKSSKSLFLSELYHHLKGFLMYYVTFKLLKGHDNYRWATVNLSIWTLLNLMETLTRYNSFTENKNEFLEWIYYKLFMFLYPLQSVSEVLLLNSSLKFLKHTDRFKTFPSPMPNRYNFSFNLQILYKLLPLPMSLTSTVVYFKKFKYN</sequence>
<dbReference type="SUPFAM" id="SSF52374">
    <property type="entry name" value="Nucleotidylyl transferase"/>
    <property type="match status" value="1"/>
</dbReference>
<comment type="similarity">
    <text evidence="4">Belongs to the very long-chain fatty acids dehydratase HACD family.</text>
</comment>
<dbReference type="InterPro" id="IPR007482">
    <property type="entry name" value="Tyr_Pase-like_PTPLA"/>
</dbReference>
<keyword evidence="9" id="KW-0276">Fatty acid metabolism</keyword>
<keyword evidence="10 19" id="KW-0067">ATP-binding</keyword>
<evidence type="ECO:0000256" key="20">
    <source>
        <dbReference type="SAM" id="Phobius"/>
    </source>
</evidence>
<keyword evidence="13" id="KW-0443">Lipid metabolism</keyword>
<dbReference type="InterPro" id="IPR011035">
    <property type="entry name" value="Ribosomal_bL25/Gln-tRNA_synth"/>
</dbReference>
<dbReference type="GO" id="GO:0006425">
    <property type="term" value="P:glutaminyl-tRNA aminoacylation"/>
    <property type="evidence" value="ECO:0007669"/>
    <property type="project" value="InterPro"/>
</dbReference>
<evidence type="ECO:0000256" key="19">
    <source>
        <dbReference type="RuleBase" id="RU363037"/>
    </source>
</evidence>
<evidence type="ECO:0000256" key="13">
    <source>
        <dbReference type="ARBA" id="ARBA00023098"/>
    </source>
</evidence>
<evidence type="ECO:0000259" key="23">
    <source>
        <dbReference type="Pfam" id="PF20974"/>
    </source>
</evidence>
<evidence type="ECO:0000259" key="22">
    <source>
        <dbReference type="Pfam" id="PF03950"/>
    </source>
</evidence>
<dbReference type="Proteomes" id="UP000001950">
    <property type="component" value="Chromosome 2"/>
</dbReference>
<dbReference type="InterPro" id="IPR001412">
    <property type="entry name" value="aa-tRNA-synth_I_CS"/>
</dbReference>
<keyword evidence="25" id="KW-1185">Reference proteome</keyword>
<dbReference type="EC" id="6.1.1.18" evidence="24"/>
<organism evidence="24 25">
    <name type="scientific">Theileria annulata</name>
    <dbReference type="NCBI Taxonomy" id="5874"/>
    <lineage>
        <taxon>Eukaryota</taxon>
        <taxon>Sar</taxon>
        <taxon>Alveolata</taxon>
        <taxon>Apicomplexa</taxon>
        <taxon>Aconoidasida</taxon>
        <taxon>Piroplasmida</taxon>
        <taxon>Theileriidae</taxon>
        <taxon>Theileria</taxon>
    </lineage>
</organism>
<dbReference type="VEuPathDB" id="PiroplasmaDB:TA12530"/>
<gene>
    <name evidence="24" type="ORF">TA12530</name>
</gene>
<keyword evidence="5" id="KW-0444">Lipid biosynthesis</keyword>
<comment type="catalytic activity">
    <reaction evidence="18">
        <text>tRNA(Gln) + L-glutamine + ATP = L-glutaminyl-tRNA(Gln) + AMP + diphosphate</text>
        <dbReference type="Rhea" id="RHEA:20121"/>
        <dbReference type="Rhea" id="RHEA-COMP:9662"/>
        <dbReference type="Rhea" id="RHEA-COMP:9681"/>
        <dbReference type="ChEBI" id="CHEBI:30616"/>
        <dbReference type="ChEBI" id="CHEBI:33019"/>
        <dbReference type="ChEBI" id="CHEBI:58359"/>
        <dbReference type="ChEBI" id="CHEBI:78442"/>
        <dbReference type="ChEBI" id="CHEBI:78521"/>
        <dbReference type="ChEBI" id="CHEBI:456215"/>
        <dbReference type="EC" id="6.1.1.18"/>
    </reaction>
</comment>
<evidence type="ECO:0000256" key="1">
    <source>
        <dbReference type="ARBA" id="ARBA00004141"/>
    </source>
</evidence>
<evidence type="ECO:0000256" key="15">
    <source>
        <dbReference type="ARBA" id="ARBA00023146"/>
    </source>
</evidence>
<name>Q4UE24_THEAN</name>
<keyword evidence="12 20" id="KW-1133">Transmembrane helix</keyword>
<dbReference type="GO" id="GO:0016829">
    <property type="term" value="F:lyase activity"/>
    <property type="evidence" value="ECO:0007669"/>
    <property type="project" value="UniProtKB-KW"/>
</dbReference>
<keyword evidence="14 20" id="KW-0472">Membrane</keyword>
<accession>Q4UE24</accession>
<feature type="domain" description="Glutamyl/glutaminyl-tRNA synthetase class Ib anti-codon binding" evidence="22">
    <location>
        <begin position="377"/>
        <end position="472"/>
    </location>
</feature>
<dbReference type="Gene3D" id="2.40.240.10">
    <property type="entry name" value="Ribosomal Protein L25, Chain P"/>
    <property type="match status" value="2"/>
</dbReference>
<comment type="pathway">
    <text evidence="2">Lipid metabolism; fatty acid biosynthesis.</text>
</comment>
<dbReference type="Pfam" id="PF04387">
    <property type="entry name" value="PTPLA"/>
    <property type="match status" value="1"/>
</dbReference>
<dbReference type="InterPro" id="IPR000924">
    <property type="entry name" value="Glu/Gln-tRNA-synth"/>
</dbReference>
<dbReference type="FunFam" id="3.40.50.620:FF:000037">
    <property type="entry name" value="Glutamine--tRNA ligase cytoplasmic"/>
    <property type="match status" value="1"/>
</dbReference>
<dbReference type="PRINTS" id="PR00987">
    <property type="entry name" value="TRNASYNTHGLU"/>
</dbReference>
<dbReference type="InterPro" id="IPR020059">
    <property type="entry name" value="Glu/Gln-tRNA-synth_Ib_codon-bd"/>
</dbReference>
<protein>
    <submittedName>
        <fullName evidence="24">Glutaminyl-trna synthetase, putative</fullName>
        <ecNumber evidence="24">6.1.1.18</ecNumber>
    </submittedName>
</protein>
<evidence type="ECO:0000256" key="14">
    <source>
        <dbReference type="ARBA" id="ARBA00023136"/>
    </source>
</evidence>
<keyword evidence="16" id="KW-0275">Fatty acid biosynthesis</keyword>